<evidence type="ECO:0000256" key="9">
    <source>
        <dbReference type="ARBA" id="ARBA00022967"/>
    </source>
</evidence>
<keyword evidence="8 12" id="KW-0067">ATP-binding</keyword>
<evidence type="ECO:0000313" key="12">
    <source>
        <dbReference type="EMBL" id="SFI74944.1"/>
    </source>
</evidence>
<dbReference type="PROSITE" id="PS00211">
    <property type="entry name" value="ABC_TRANSPORTER_1"/>
    <property type="match status" value="1"/>
</dbReference>
<dbReference type="InterPro" id="IPR050107">
    <property type="entry name" value="ABC_carbohydrate_import_ATPase"/>
</dbReference>
<dbReference type="InterPro" id="IPR027417">
    <property type="entry name" value="P-loop_NTPase"/>
</dbReference>
<keyword evidence="13" id="KW-1185">Reference proteome</keyword>
<organism evidence="12 13">
    <name type="scientific">Planctomicrobium piriforme</name>
    <dbReference type="NCBI Taxonomy" id="1576369"/>
    <lineage>
        <taxon>Bacteria</taxon>
        <taxon>Pseudomonadati</taxon>
        <taxon>Planctomycetota</taxon>
        <taxon>Planctomycetia</taxon>
        <taxon>Planctomycetales</taxon>
        <taxon>Planctomycetaceae</taxon>
        <taxon>Planctomicrobium</taxon>
    </lineage>
</organism>
<dbReference type="Pfam" id="PF00005">
    <property type="entry name" value="ABC_tran"/>
    <property type="match status" value="2"/>
</dbReference>
<dbReference type="Proteomes" id="UP000199518">
    <property type="component" value="Unassembled WGS sequence"/>
</dbReference>
<dbReference type="GO" id="GO:0016887">
    <property type="term" value="F:ATP hydrolysis activity"/>
    <property type="evidence" value="ECO:0007669"/>
    <property type="project" value="InterPro"/>
</dbReference>
<dbReference type="FunFam" id="3.40.50.300:FF:000127">
    <property type="entry name" value="Ribose import ATP-binding protein RbsA"/>
    <property type="match status" value="1"/>
</dbReference>
<dbReference type="CDD" id="cd03216">
    <property type="entry name" value="ABC_Carb_Monos_I"/>
    <property type="match status" value="1"/>
</dbReference>
<dbReference type="GO" id="GO:0005524">
    <property type="term" value="F:ATP binding"/>
    <property type="evidence" value="ECO:0007669"/>
    <property type="project" value="UniProtKB-KW"/>
</dbReference>
<proteinExistence type="predicted"/>
<dbReference type="Gene3D" id="3.40.50.300">
    <property type="entry name" value="P-loop containing nucleotide triphosphate hydrolases"/>
    <property type="match status" value="2"/>
</dbReference>
<evidence type="ECO:0000256" key="10">
    <source>
        <dbReference type="ARBA" id="ARBA00023136"/>
    </source>
</evidence>
<evidence type="ECO:0000256" key="4">
    <source>
        <dbReference type="ARBA" id="ARBA00022475"/>
    </source>
</evidence>
<dbReference type="FunFam" id="3.40.50.300:FF:000126">
    <property type="entry name" value="Galactose/methyl galactoside import ATP-binding protein MglA"/>
    <property type="match status" value="1"/>
</dbReference>
<protein>
    <submittedName>
        <fullName evidence="12">Ribose transport system ATP-binding protein/rhamnose transport system ATP-binding protein</fullName>
    </submittedName>
</protein>
<evidence type="ECO:0000256" key="1">
    <source>
        <dbReference type="ARBA" id="ARBA00004202"/>
    </source>
</evidence>
<reference evidence="13" key="1">
    <citation type="submission" date="2016-10" db="EMBL/GenBank/DDBJ databases">
        <authorList>
            <person name="Varghese N."/>
            <person name="Submissions S."/>
        </authorList>
    </citation>
    <scope>NUCLEOTIDE SEQUENCE [LARGE SCALE GENOMIC DNA]</scope>
    <source>
        <strain evidence="13">DSM 26348</strain>
    </source>
</reference>
<evidence type="ECO:0000259" key="11">
    <source>
        <dbReference type="PROSITE" id="PS50893"/>
    </source>
</evidence>
<evidence type="ECO:0000256" key="8">
    <source>
        <dbReference type="ARBA" id="ARBA00022840"/>
    </source>
</evidence>
<keyword evidence="3" id="KW-0813">Transport</keyword>
<evidence type="ECO:0000256" key="7">
    <source>
        <dbReference type="ARBA" id="ARBA00022741"/>
    </source>
</evidence>
<gene>
    <name evidence="12" type="ORF">SAMN05421753_11217</name>
</gene>
<evidence type="ECO:0000256" key="6">
    <source>
        <dbReference type="ARBA" id="ARBA00022737"/>
    </source>
</evidence>
<dbReference type="PANTHER" id="PTHR43790:SF9">
    <property type="entry name" value="GALACTOFURANOSE TRANSPORTER ATP-BINDING PROTEIN YTFR"/>
    <property type="match status" value="1"/>
</dbReference>
<keyword evidence="5" id="KW-0762">Sugar transport</keyword>
<keyword evidence="4" id="KW-1003">Cell membrane</keyword>
<dbReference type="GO" id="GO:0015749">
    <property type="term" value="P:monosaccharide transmembrane transport"/>
    <property type="evidence" value="ECO:0007669"/>
    <property type="project" value="UniProtKB-ARBA"/>
</dbReference>
<feature type="domain" description="ABC transporter" evidence="11">
    <location>
        <begin position="262"/>
        <end position="502"/>
    </location>
</feature>
<feature type="domain" description="ABC transporter" evidence="11">
    <location>
        <begin position="15"/>
        <end position="250"/>
    </location>
</feature>
<keyword evidence="10" id="KW-0472">Membrane</keyword>
<evidence type="ECO:0000313" key="13">
    <source>
        <dbReference type="Proteomes" id="UP000199518"/>
    </source>
</evidence>
<keyword evidence="9" id="KW-1278">Translocase</keyword>
<dbReference type="RefSeq" id="WP_217647109.1">
    <property type="nucleotide sequence ID" value="NZ_FOQD01000012.1"/>
</dbReference>
<evidence type="ECO:0000256" key="3">
    <source>
        <dbReference type="ARBA" id="ARBA00022448"/>
    </source>
</evidence>
<dbReference type="InterPro" id="IPR003439">
    <property type="entry name" value="ABC_transporter-like_ATP-bd"/>
</dbReference>
<dbReference type="SUPFAM" id="SSF52540">
    <property type="entry name" value="P-loop containing nucleoside triphosphate hydrolases"/>
    <property type="match status" value="2"/>
</dbReference>
<dbReference type="AlphaFoldDB" id="A0A1I3KRD0"/>
<dbReference type="InterPro" id="IPR003593">
    <property type="entry name" value="AAA+_ATPase"/>
</dbReference>
<dbReference type="GO" id="GO:0005886">
    <property type="term" value="C:plasma membrane"/>
    <property type="evidence" value="ECO:0007669"/>
    <property type="project" value="UniProtKB-SubCell"/>
</dbReference>
<dbReference type="InterPro" id="IPR017871">
    <property type="entry name" value="ABC_transporter-like_CS"/>
</dbReference>
<keyword evidence="7" id="KW-0547">Nucleotide-binding</keyword>
<dbReference type="STRING" id="1576369.SAMN05421753_11217"/>
<keyword evidence="6" id="KW-0677">Repeat</keyword>
<evidence type="ECO:0000256" key="2">
    <source>
        <dbReference type="ARBA" id="ARBA00004533"/>
    </source>
</evidence>
<dbReference type="CDD" id="cd03215">
    <property type="entry name" value="ABC_Carb_Monos_II"/>
    <property type="match status" value="1"/>
</dbReference>
<comment type="subcellular location">
    <subcellularLocation>
        <location evidence="2">Cell inner membrane</location>
    </subcellularLocation>
    <subcellularLocation>
        <location evidence="1">Cell membrane</location>
        <topology evidence="1">Peripheral membrane protein</topology>
    </subcellularLocation>
</comment>
<accession>A0A1I3KRD0</accession>
<dbReference type="PROSITE" id="PS50893">
    <property type="entry name" value="ABC_TRANSPORTER_2"/>
    <property type="match status" value="2"/>
</dbReference>
<sequence length="503" mass="55489">MPDAVTTADASSPLLRMQGISKRFPGVRALHEAHLELRAGEVLALLGENGAGKSTLIKMLAGVHQPDEGSIEVHGSPLSISGPMVARQAGIAVIHQEFNLIPALSARENLFLGQERTRLGWLAAGHERREASRLFQRLGMQIDPDRAVRDLTVAQQQVIEIARALSFNARIIVMDEPTAALSPREVEGLFKSIRELRSQGYGIIYVSHRLDEIFEVCDRATFLRDGQYIATKNVSELTREKMIELMVGRSLDQEFPKRKSQRGATRLAVRGLTRKPTVRDVSFELRRGEVLGLTGLIGAGRTEVARLLFGADRADAGSVTLDGKAVDLRSPRQAIASGVCLLTEDRKSQGLVLNRSILENFSLPNLKRFAPWGWIQQRAERKAFQEFVGQMRIKISGPAQLAKQLSGGNQQKIVLAKWLQRNADVIIFDEPTRGIDVGAKFEIYQLINNLAEAGKAILMISSELPEVLGMADRILVMHGGRITGEIPRAAEATQEQIMELAVR</sequence>
<evidence type="ECO:0000256" key="5">
    <source>
        <dbReference type="ARBA" id="ARBA00022597"/>
    </source>
</evidence>
<dbReference type="SMART" id="SM00382">
    <property type="entry name" value="AAA"/>
    <property type="match status" value="2"/>
</dbReference>
<dbReference type="PANTHER" id="PTHR43790">
    <property type="entry name" value="CARBOHYDRATE TRANSPORT ATP-BINDING PROTEIN MG119-RELATED"/>
    <property type="match status" value="1"/>
</dbReference>
<name>A0A1I3KRD0_9PLAN</name>
<dbReference type="EMBL" id="FOQD01000012">
    <property type="protein sequence ID" value="SFI74944.1"/>
    <property type="molecule type" value="Genomic_DNA"/>
</dbReference>